<evidence type="ECO:0000256" key="1">
    <source>
        <dbReference type="SAM" id="MobiDB-lite"/>
    </source>
</evidence>
<feature type="compositionally biased region" description="Pro residues" evidence="1">
    <location>
        <begin position="68"/>
        <end position="107"/>
    </location>
</feature>
<dbReference type="AlphaFoldDB" id="A0AAE1U6B7"/>
<feature type="compositionally biased region" description="Polar residues" evidence="1">
    <location>
        <begin position="41"/>
        <end position="63"/>
    </location>
</feature>
<accession>A0AAE1U6B7</accession>
<proteinExistence type="predicted"/>
<comment type="caution">
    <text evidence="2">The sequence shown here is derived from an EMBL/GenBank/DDBJ whole genome shotgun (WGS) entry which is preliminary data.</text>
</comment>
<gene>
    <name evidence="2" type="ORF">Pmani_018799</name>
</gene>
<keyword evidence="3" id="KW-1185">Reference proteome</keyword>
<dbReference type="EMBL" id="JAWZYT010001734">
    <property type="protein sequence ID" value="KAK4309576.1"/>
    <property type="molecule type" value="Genomic_DNA"/>
</dbReference>
<dbReference type="Proteomes" id="UP001292094">
    <property type="component" value="Unassembled WGS sequence"/>
</dbReference>
<feature type="compositionally biased region" description="Basic residues" evidence="1">
    <location>
        <begin position="22"/>
        <end position="32"/>
    </location>
</feature>
<protein>
    <submittedName>
        <fullName evidence="2">Uncharacterized protein</fullName>
    </submittedName>
</protein>
<evidence type="ECO:0000313" key="3">
    <source>
        <dbReference type="Proteomes" id="UP001292094"/>
    </source>
</evidence>
<organism evidence="2 3">
    <name type="scientific">Petrolisthes manimaculis</name>
    <dbReference type="NCBI Taxonomy" id="1843537"/>
    <lineage>
        <taxon>Eukaryota</taxon>
        <taxon>Metazoa</taxon>
        <taxon>Ecdysozoa</taxon>
        <taxon>Arthropoda</taxon>
        <taxon>Crustacea</taxon>
        <taxon>Multicrustacea</taxon>
        <taxon>Malacostraca</taxon>
        <taxon>Eumalacostraca</taxon>
        <taxon>Eucarida</taxon>
        <taxon>Decapoda</taxon>
        <taxon>Pleocyemata</taxon>
        <taxon>Anomura</taxon>
        <taxon>Galatheoidea</taxon>
        <taxon>Porcellanidae</taxon>
        <taxon>Petrolisthes</taxon>
    </lineage>
</organism>
<name>A0AAE1U6B7_9EUCA</name>
<evidence type="ECO:0000313" key="2">
    <source>
        <dbReference type="EMBL" id="KAK4309576.1"/>
    </source>
</evidence>
<sequence length="158" mass="17179">MYVQLSLYHSSLNLFTSLPTTRSHHHHHHHHLTLPTAGPIPSTTPSLSCPIAPTSTPSNSTSHFLPHSPTPKYLPFPDPLPPPQPHPTTPPQLHPAPLPPTPPPPPQPALCPINFILAKHKKSARVCGSPRTTTALIEMKPRPARCNITVVTEGWVEG</sequence>
<feature type="region of interest" description="Disordered" evidence="1">
    <location>
        <begin position="21"/>
        <end position="107"/>
    </location>
</feature>
<reference evidence="2" key="1">
    <citation type="submission" date="2023-11" db="EMBL/GenBank/DDBJ databases">
        <title>Genome assemblies of two species of porcelain crab, Petrolisthes cinctipes and Petrolisthes manimaculis (Anomura: Porcellanidae).</title>
        <authorList>
            <person name="Angst P."/>
        </authorList>
    </citation>
    <scope>NUCLEOTIDE SEQUENCE</scope>
    <source>
        <strain evidence="2">PB745_02</strain>
        <tissue evidence="2">Gill</tissue>
    </source>
</reference>